<evidence type="ECO:0000313" key="1">
    <source>
        <dbReference type="EMBL" id="GAA5140872.1"/>
    </source>
</evidence>
<protein>
    <submittedName>
        <fullName evidence="1">Uncharacterized protein</fullName>
    </submittedName>
</protein>
<dbReference type="Proteomes" id="UP001499852">
    <property type="component" value="Unassembled WGS sequence"/>
</dbReference>
<comment type="caution">
    <text evidence="1">The sequence shown here is derived from an EMBL/GenBank/DDBJ whole genome shotgun (WGS) entry which is preliminary data.</text>
</comment>
<accession>A0ABP9P877</accession>
<keyword evidence="2" id="KW-1185">Reference proteome</keyword>
<name>A0ABP9P877_9BACT</name>
<evidence type="ECO:0000313" key="2">
    <source>
        <dbReference type="Proteomes" id="UP001499852"/>
    </source>
</evidence>
<gene>
    <name evidence="1" type="ORF">GCM10023213_24140</name>
</gene>
<organism evidence="1 2">
    <name type="scientific">Prosthecobacter algae</name>
    <dbReference type="NCBI Taxonomy" id="1144682"/>
    <lineage>
        <taxon>Bacteria</taxon>
        <taxon>Pseudomonadati</taxon>
        <taxon>Verrucomicrobiota</taxon>
        <taxon>Verrucomicrobiia</taxon>
        <taxon>Verrucomicrobiales</taxon>
        <taxon>Verrucomicrobiaceae</taxon>
        <taxon>Prosthecobacter</taxon>
    </lineage>
</organism>
<proteinExistence type="predicted"/>
<dbReference type="EMBL" id="BAABIA010000004">
    <property type="protein sequence ID" value="GAA5140872.1"/>
    <property type="molecule type" value="Genomic_DNA"/>
</dbReference>
<sequence>MTPKQITDIYISNRASMSVAEAAQVTLLQCRLTPSSLVDLFGAGILDSNEHMGTMQTHRNELLSYFTDLVNKA</sequence>
<reference evidence="2" key="1">
    <citation type="journal article" date="2019" name="Int. J. Syst. Evol. Microbiol.">
        <title>The Global Catalogue of Microorganisms (GCM) 10K type strain sequencing project: providing services to taxonomists for standard genome sequencing and annotation.</title>
        <authorList>
            <consortium name="The Broad Institute Genomics Platform"/>
            <consortium name="The Broad Institute Genome Sequencing Center for Infectious Disease"/>
            <person name="Wu L."/>
            <person name="Ma J."/>
        </authorList>
    </citation>
    <scope>NUCLEOTIDE SEQUENCE [LARGE SCALE GENOMIC DNA]</scope>
    <source>
        <strain evidence="2">JCM 18053</strain>
    </source>
</reference>